<dbReference type="EMBL" id="JLXW01000006">
    <property type="protein sequence ID" value="KBZ63510.1"/>
    <property type="molecule type" value="Genomic_DNA"/>
</dbReference>
<organism evidence="2 3">
    <name type="scientific">Mycobacterium [tuberculosis] TKK-01-0051</name>
    <dbReference type="NCBI Taxonomy" id="1324261"/>
    <lineage>
        <taxon>Bacteria</taxon>
        <taxon>Bacillati</taxon>
        <taxon>Actinomycetota</taxon>
        <taxon>Actinomycetes</taxon>
        <taxon>Mycobacteriales</taxon>
        <taxon>Mycobacteriaceae</taxon>
        <taxon>Mycobacterium</taxon>
        <taxon>Mycobacterium avium complex (MAC)</taxon>
    </lineage>
</organism>
<protein>
    <recommendedName>
        <fullName evidence="4">Secreted protein</fullName>
    </recommendedName>
</protein>
<accession>A0A051U395</accession>
<dbReference type="AlphaFoldDB" id="A0A051U395"/>
<reference evidence="2 3" key="1">
    <citation type="submission" date="2014-04" db="EMBL/GenBank/DDBJ databases">
        <title>The Genome Sequence of Mycobacterium tuberculosis TKK-01-0051.</title>
        <authorList>
            <consortium name="The Broad Institute Genomics Platform"/>
            <consortium name="The Broad Institute Genome Sequencing Center for Infectious Disease"/>
            <person name="Earl A.M."/>
            <person name="Cohen K."/>
            <person name="Pym A."/>
            <person name="Bishai W."/>
            <person name="Maharaj K."/>
            <person name="Desjardins C."/>
            <person name="Abeel T."/>
            <person name="Young S."/>
            <person name="Zeng Q."/>
            <person name="Gargeya S."/>
            <person name="Abouelleil A."/>
            <person name="Alvarado L."/>
            <person name="Chapman S.B."/>
            <person name="Gainer-Dewar J."/>
            <person name="Goldberg J."/>
            <person name="Griggs A."/>
            <person name="Gujja S."/>
            <person name="Hansen M."/>
            <person name="Howarth C."/>
            <person name="Imamovic A."/>
            <person name="Larimer J."/>
            <person name="Murphy C."/>
            <person name="Naylor J."/>
            <person name="Pearson M."/>
            <person name="Poon T.W."/>
            <person name="Priest M."/>
            <person name="Roberts A."/>
            <person name="Saif S."/>
            <person name="Shea T."/>
            <person name="Sykes S."/>
            <person name="Wortman J."/>
            <person name="Nusbaum C."/>
            <person name="Birren B."/>
        </authorList>
    </citation>
    <scope>NUCLEOTIDE SEQUENCE [LARGE SCALE GENOMIC DNA]</scope>
    <source>
        <strain evidence="2 3">TKK-01-0051</strain>
    </source>
</reference>
<name>A0A051U395_9MYCO</name>
<evidence type="ECO:0008006" key="4">
    <source>
        <dbReference type="Google" id="ProtNLM"/>
    </source>
</evidence>
<evidence type="ECO:0000256" key="1">
    <source>
        <dbReference type="SAM" id="SignalP"/>
    </source>
</evidence>
<dbReference type="Proteomes" id="UP000025947">
    <property type="component" value="Unassembled WGS sequence"/>
</dbReference>
<sequence length="114" mass="12336">MKYKNVVLTASLIGFTTASLYVAASARADAFMVCPDGHEGVVGGHTTCAFAENVRRAFYASGMNDEIVAYSPATLDRYEMTCFGHYLATFNDGEQHISTHCIGGDNNTAEVVIW</sequence>
<evidence type="ECO:0000313" key="3">
    <source>
        <dbReference type="Proteomes" id="UP000025947"/>
    </source>
</evidence>
<proteinExistence type="predicted"/>
<feature type="chain" id="PRO_5001564940" description="Secreted protein" evidence="1">
    <location>
        <begin position="24"/>
        <end position="114"/>
    </location>
</feature>
<keyword evidence="1" id="KW-0732">Signal</keyword>
<evidence type="ECO:0000313" key="2">
    <source>
        <dbReference type="EMBL" id="KBZ63510.1"/>
    </source>
</evidence>
<comment type="caution">
    <text evidence="2">The sequence shown here is derived from an EMBL/GenBank/DDBJ whole genome shotgun (WGS) entry which is preliminary data.</text>
</comment>
<keyword evidence="3" id="KW-1185">Reference proteome</keyword>
<dbReference type="RefSeq" id="WP_158672635.1">
    <property type="nucleotide sequence ID" value="NZ_KK328284.1"/>
</dbReference>
<dbReference type="PATRIC" id="fig|1324261.3.peg.2237"/>
<dbReference type="HOGENOM" id="CLU_2118400_0_0_11"/>
<feature type="signal peptide" evidence="1">
    <location>
        <begin position="1"/>
        <end position="23"/>
    </location>
</feature>
<gene>
    <name evidence="2" type="ORF">K875_02216</name>
</gene>